<keyword evidence="4" id="KW-1185">Reference proteome</keyword>
<proteinExistence type="predicted"/>
<dbReference type="RefSeq" id="WP_123392267.1">
    <property type="nucleotide sequence ID" value="NZ_RKHO01000001.1"/>
</dbReference>
<dbReference type="InterPro" id="IPR051448">
    <property type="entry name" value="CdaR-like_regulators"/>
</dbReference>
<evidence type="ECO:0000259" key="1">
    <source>
        <dbReference type="Pfam" id="PF13556"/>
    </source>
</evidence>
<organism evidence="3 4">
    <name type="scientific">Nocardioides aurantiacus</name>
    <dbReference type="NCBI Taxonomy" id="86796"/>
    <lineage>
        <taxon>Bacteria</taxon>
        <taxon>Bacillati</taxon>
        <taxon>Actinomycetota</taxon>
        <taxon>Actinomycetes</taxon>
        <taxon>Propionibacteriales</taxon>
        <taxon>Nocardioidaceae</taxon>
        <taxon>Nocardioides</taxon>
    </lineage>
</organism>
<feature type="domain" description="PucR C-terminal helix-turn-helix" evidence="1">
    <location>
        <begin position="327"/>
        <end position="383"/>
    </location>
</feature>
<dbReference type="Pfam" id="PF13556">
    <property type="entry name" value="HTH_30"/>
    <property type="match status" value="1"/>
</dbReference>
<accession>A0A3N2CYU4</accession>
<gene>
    <name evidence="3" type="ORF">EDD33_3501</name>
</gene>
<dbReference type="Proteomes" id="UP000281738">
    <property type="component" value="Unassembled WGS sequence"/>
</dbReference>
<dbReference type="Gene3D" id="1.10.10.2840">
    <property type="entry name" value="PucR C-terminal helix-turn-helix domain"/>
    <property type="match status" value="1"/>
</dbReference>
<dbReference type="EMBL" id="RKHO01000001">
    <property type="protein sequence ID" value="ROR92608.1"/>
    <property type="molecule type" value="Genomic_DNA"/>
</dbReference>
<dbReference type="AlphaFoldDB" id="A0A3N2CYU4"/>
<name>A0A3N2CYU4_9ACTN</name>
<sequence>MARQRTLRLTRRTVTDLRASLPQVADRTVSAITDEVPSYSEAFTGHMGETIRGAVELALGGFLSLAERSRGAEQSPTAVAADGAYQLGRGEARSGRSVDALLSAYRIGARVAWREMSTTAVAAGLDAENVGRFAELVFAYIDELSAASVAGHGDERETTGRVRQRLLERLAAQLLAGADAEAVERAAEEAGWPVPETLTAVLVPDSQARAVLSSLSPETLQVAEPVEVHGEEGLAVLLVPDVHEHRRGALLRALEHRSAVAGPARPWSAVGDSLARAVRVRELGRGPDSEAHLAELVLCADPVALEDLRARVLAPLRELRPGSAEKLVETLRSWLLHQGRRDAVAADLFVHAQTVRYRMTQVREVLGERLDDPVAVLELTVALGTLDPEAWAAQTPDDAG</sequence>
<reference evidence="3 4" key="1">
    <citation type="submission" date="2018-11" db="EMBL/GenBank/DDBJ databases">
        <title>Sequencing the genomes of 1000 actinobacteria strains.</title>
        <authorList>
            <person name="Klenk H.-P."/>
        </authorList>
    </citation>
    <scope>NUCLEOTIDE SEQUENCE [LARGE SCALE GENOMIC DNA]</scope>
    <source>
        <strain evidence="3 4">DSM 12652</strain>
    </source>
</reference>
<evidence type="ECO:0000313" key="4">
    <source>
        <dbReference type="Proteomes" id="UP000281738"/>
    </source>
</evidence>
<dbReference type="InterPro" id="IPR025736">
    <property type="entry name" value="PucR_C-HTH_dom"/>
</dbReference>
<dbReference type="OrthoDB" id="5243741at2"/>
<feature type="domain" description="RsbT co-antagonist protein RsbRD N-terminal" evidence="2">
    <location>
        <begin position="22"/>
        <end position="166"/>
    </location>
</feature>
<dbReference type="PANTHER" id="PTHR33744:SF1">
    <property type="entry name" value="DNA-BINDING TRANSCRIPTIONAL ACTIVATOR ADER"/>
    <property type="match status" value="1"/>
</dbReference>
<evidence type="ECO:0000313" key="3">
    <source>
        <dbReference type="EMBL" id="ROR92608.1"/>
    </source>
</evidence>
<dbReference type="Pfam" id="PF14361">
    <property type="entry name" value="RsbRD_N"/>
    <property type="match status" value="1"/>
</dbReference>
<dbReference type="InterPro" id="IPR025751">
    <property type="entry name" value="RsbRD_N_dom"/>
</dbReference>
<comment type="caution">
    <text evidence="3">The sequence shown here is derived from an EMBL/GenBank/DDBJ whole genome shotgun (WGS) entry which is preliminary data.</text>
</comment>
<dbReference type="InterPro" id="IPR042070">
    <property type="entry name" value="PucR_C-HTH_sf"/>
</dbReference>
<protein>
    <submittedName>
        <fullName evidence="3">PucR-like helix-turn-helix protein</fullName>
    </submittedName>
</protein>
<dbReference type="PANTHER" id="PTHR33744">
    <property type="entry name" value="CARBOHYDRATE DIACID REGULATOR"/>
    <property type="match status" value="1"/>
</dbReference>
<evidence type="ECO:0000259" key="2">
    <source>
        <dbReference type="Pfam" id="PF14361"/>
    </source>
</evidence>